<comment type="function">
    <text evidence="1">Exerts its effect at some terminal stage of cytochrome c oxidase synthesis, probably by being involved in the insertion of the copper B into subunit I.</text>
</comment>
<evidence type="ECO:0000256" key="2">
    <source>
        <dbReference type="ARBA" id="ARBA00004243"/>
    </source>
</evidence>
<dbReference type="InterPro" id="IPR023471">
    <property type="entry name" value="CtaG/Cox11_dom_sf"/>
</dbReference>
<comment type="subcellular location">
    <subcellularLocation>
        <location evidence="2">Mitochondrion inner membrane</location>
        <topology evidence="2">Single-pass membrane protein</topology>
        <orientation evidence="2">Intermembrane side</orientation>
    </subcellularLocation>
</comment>
<proteinExistence type="inferred from homology"/>
<dbReference type="AlphaFoldDB" id="A0A8B6FTY4"/>
<evidence type="ECO:0000313" key="9">
    <source>
        <dbReference type="EMBL" id="VDI54354.1"/>
    </source>
</evidence>
<dbReference type="HAMAP" id="MF_00155">
    <property type="entry name" value="CtaG"/>
    <property type="match status" value="1"/>
</dbReference>
<evidence type="ECO:0000256" key="7">
    <source>
        <dbReference type="ARBA" id="ARBA00068998"/>
    </source>
</evidence>
<keyword evidence="3 8" id="KW-0812">Transmembrane</keyword>
<name>A0A8B6FTY4_MYTGA</name>
<sequence>MAVLTCMKISTRCCSSLLKNLNTLNRSFSNRAFQNVCITKCKTVLQKQIHSDKVIIYRQLTTKQSNQSNHRSTIMYAMAGGIFMIGAAYAMVPLYRILCQATGVGGTAIAGKTEKVEMMKPVRDRPIVIRFSAEKYASMQWNFKPQQTEVRVVPGETALAFYKAMNPTDKPIIGISTYSIEPWEAGQYFNKIQCFCFEEQRLNPKEEVDMPVFFFIDPEFMEDPFMDKVDEIMLSYTFFEAKDSDKLPYPGFPTPKVEAM</sequence>
<evidence type="ECO:0000313" key="10">
    <source>
        <dbReference type="Proteomes" id="UP000596742"/>
    </source>
</evidence>
<evidence type="ECO:0000256" key="4">
    <source>
        <dbReference type="ARBA" id="ARBA00022989"/>
    </source>
</evidence>
<organism evidence="9 10">
    <name type="scientific">Mytilus galloprovincialis</name>
    <name type="common">Mediterranean mussel</name>
    <dbReference type="NCBI Taxonomy" id="29158"/>
    <lineage>
        <taxon>Eukaryota</taxon>
        <taxon>Metazoa</taxon>
        <taxon>Spiralia</taxon>
        <taxon>Lophotrochozoa</taxon>
        <taxon>Mollusca</taxon>
        <taxon>Bivalvia</taxon>
        <taxon>Autobranchia</taxon>
        <taxon>Pteriomorphia</taxon>
        <taxon>Mytilida</taxon>
        <taxon>Mytiloidea</taxon>
        <taxon>Mytilidae</taxon>
        <taxon>Mytilinae</taxon>
        <taxon>Mytilus</taxon>
    </lineage>
</organism>
<evidence type="ECO:0000256" key="5">
    <source>
        <dbReference type="ARBA" id="ARBA00023136"/>
    </source>
</evidence>
<dbReference type="Pfam" id="PF04442">
    <property type="entry name" value="CtaG_Cox11"/>
    <property type="match status" value="1"/>
</dbReference>
<dbReference type="SUPFAM" id="SSF110111">
    <property type="entry name" value="Ctag/Cox11"/>
    <property type="match status" value="1"/>
</dbReference>
<feature type="transmembrane region" description="Helical" evidence="8">
    <location>
        <begin position="73"/>
        <end position="92"/>
    </location>
</feature>
<dbReference type="Gene3D" id="2.60.370.10">
    <property type="entry name" value="Ctag/Cox11"/>
    <property type="match status" value="1"/>
</dbReference>
<dbReference type="GO" id="GO:0005507">
    <property type="term" value="F:copper ion binding"/>
    <property type="evidence" value="ECO:0007669"/>
    <property type="project" value="InterPro"/>
</dbReference>
<dbReference type="InterPro" id="IPR007533">
    <property type="entry name" value="Cyt_c_oxidase_assmbl_CtaG"/>
</dbReference>
<reference evidence="9" key="1">
    <citation type="submission" date="2018-11" db="EMBL/GenBank/DDBJ databases">
        <authorList>
            <person name="Alioto T."/>
            <person name="Alioto T."/>
        </authorList>
    </citation>
    <scope>NUCLEOTIDE SEQUENCE</scope>
</reference>
<dbReference type="EMBL" id="UYJE01007384">
    <property type="protein sequence ID" value="VDI54354.1"/>
    <property type="molecule type" value="Genomic_DNA"/>
</dbReference>
<dbReference type="FunFam" id="2.60.370.10:FF:000001">
    <property type="entry name" value="COX11 cytochrome c oxidase assembly homolog"/>
    <property type="match status" value="1"/>
</dbReference>
<dbReference type="Proteomes" id="UP000596742">
    <property type="component" value="Unassembled WGS sequence"/>
</dbReference>
<accession>A0A8B6FTY4</accession>
<protein>
    <recommendedName>
        <fullName evidence="7">Cytochrome c oxidase assembly protein COX11, mitochondrial</fullName>
    </recommendedName>
</protein>
<dbReference type="PANTHER" id="PTHR21320">
    <property type="entry name" value="CYTOCHROME C OXIDASE ASSEMBLY PROTEIN COX11-RELATED"/>
    <property type="match status" value="1"/>
</dbReference>
<keyword evidence="10" id="KW-1185">Reference proteome</keyword>
<evidence type="ECO:0000256" key="3">
    <source>
        <dbReference type="ARBA" id="ARBA00022692"/>
    </source>
</evidence>
<dbReference type="PANTHER" id="PTHR21320:SF3">
    <property type="entry name" value="CYTOCHROME C OXIDASE ASSEMBLY PROTEIN COX11, MITOCHONDRIAL-RELATED"/>
    <property type="match status" value="1"/>
</dbReference>
<gene>
    <name evidence="9" type="ORF">MGAL_10B058512</name>
</gene>
<keyword evidence="4 8" id="KW-1133">Transmembrane helix</keyword>
<dbReference type="OrthoDB" id="1704689at2759"/>
<comment type="caution">
    <text evidence="9">The sequence shown here is derived from an EMBL/GenBank/DDBJ whole genome shotgun (WGS) entry which is preliminary data.</text>
</comment>
<evidence type="ECO:0000256" key="8">
    <source>
        <dbReference type="SAM" id="Phobius"/>
    </source>
</evidence>
<dbReference type="NCBIfam" id="NF003465">
    <property type="entry name" value="PRK05089.1"/>
    <property type="match status" value="1"/>
</dbReference>
<keyword evidence="5 8" id="KW-0472">Membrane</keyword>
<comment type="subunit">
    <text evidence="6">Interacts with CNNM4/ACDP4. Interacts with RANBP2.</text>
</comment>
<evidence type="ECO:0000256" key="1">
    <source>
        <dbReference type="ARBA" id="ARBA00004007"/>
    </source>
</evidence>
<evidence type="ECO:0000256" key="6">
    <source>
        <dbReference type="ARBA" id="ARBA00063165"/>
    </source>
</evidence>
<dbReference type="GO" id="GO:0005743">
    <property type="term" value="C:mitochondrial inner membrane"/>
    <property type="evidence" value="ECO:0007669"/>
    <property type="project" value="UniProtKB-SubCell"/>
</dbReference>